<dbReference type="InterPro" id="IPR017610">
    <property type="entry name" value="tRNA_S-uridine_synth_MnmC_C"/>
</dbReference>
<dbReference type="InterPro" id="IPR006076">
    <property type="entry name" value="FAD-dep_OxRdtase"/>
</dbReference>
<keyword evidence="2" id="KW-0489">Methyltransferase</keyword>
<dbReference type="GO" id="GO:0032259">
    <property type="term" value="P:methylation"/>
    <property type="evidence" value="ECO:0007669"/>
    <property type="project" value="UniProtKB-KW"/>
</dbReference>
<dbReference type="GO" id="GO:0008033">
    <property type="term" value="P:tRNA processing"/>
    <property type="evidence" value="ECO:0007669"/>
    <property type="project" value="UniProtKB-KW"/>
</dbReference>
<dbReference type="NCBIfam" id="TIGR03197">
    <property type="entry name" value="MnmC_Cterm"/>
    <property type="match status" value="1"/>
</dbReference>
<evidence type="ECO:0000256" key="1">
    <source>
        <dbReference type="ARBA" id="ARBA00022490"/>
    </source>
</evidence>
<evidence type="ECO:0000313" key="12">
    <source>
        <dbReference type="Proteomes" id="UP000192505"/>
    </source>
</evidence>
<dbReference type="GO" id="GO:0016645">
    <property type="term" value="F:oxidoreductase activity, acting on the CH-NH group of donors"/>
    <property type="evidence" value="ECO:0007669"/>
    <property type="project" value="InterPro"/>
</dbReference>
<dbReference type="EMBL" id="MTEI01000017">
    <property type="protein sequence ID" value="OQW86435.1"/>
    <property type="molecule type" value="Genomic_DNA"/>
</dbReference>
<evidence type="ECO:0000256" key="4">
    <source>
        <dbReference type="ARBA" id="ARBA00022679"/>
    </source>
</evidence>
<dbReference type="GO" id="GO:0008168">
    <property type="term" value="F:methyltransferase activity"/>
    <property type="evidence" value="ECO:0007669"/>
    <property type="project" value="UniProtKB-KW"/>
</dbReference>
<dbReference type="SUPFAM" id="SSF51905">
    <property type="entry name" value="FAD/NAD(P)-binding domain"/>
    <property type="match status" value="1"/>
</dbReference>
<name>A0A1W9KQG9_9BURK</name>
<gene>
    <name evidence="11" type="ORF">BWK72_17480</name>
</gene>
<dbReference type="Gene3D" id="3.30.9.10">
    <property type="entry name" value="D-Amino Acid Oxidase, subunit A, domain 2"/>
    <property type="match status" value="1"/>
</dbReference>
<evidence type="ECO:0000256" key="3">
    <source>
        <dbReference type="ARBA" id="ARBA00022630"/>
    </source>
</evidence>
<dbReference type="AlphaFoldDB" id="A0A1W9KQG9"/>
<keyword evidence="9" id="KW-0511">Multifunctional enzyme</keyword>
<evidence type="ECO:0000256" key="2">
    <source>
        <dbReference type="ARBA" id="ARBA00022603"/>
    </source>
</evidence>
<evidence type="ECO:0000313" key="11">
    <source>
        <dbReference type="EMBL" id="OQW86435.1"/>
    </source>
</evidence>
<dbReference type="InterPro" id="IPR036188">
    <property type="entry name" value="FAD/NAD-bd_sf"/>
</dbReference>
<dbReference type="PANTHER" id="PTHR13847:SF283">
    <property type="entry name" value="TRNA 5-METHYLAMINOMETHYL-2-THIOURIDINE BIOSYNTHESIS BIFUNCTIONAL PROTEIN MNMC"/>
    <property type="match status" value="1"/>
</dbReference>
<dbReference type="PANTHER" id="PTHR13847">
    <property type="entry name" value="SARCOSINE DEHYDROGENASE-RELATED"/>
    <property type="match status" value="1"/>
</dbReference>
<keyword evidence="5" id="KW-0949">S-adenosyl-L-methionine</keyword>
<protein>
    <recommendedName>
        <fullName evidence="10">FAD dependent oxidoreductase domain-containing protein</fullName>
    </recommendedName>
</protein>
<keyword evidence="1" id="KW-0963">Cytoplasm</keyword>
<keyword evidence="4" id="KW-0808">Transferase</keyword>
<reference evidence="11 12" key="1">
    <citation type="submission" date="2017-01" db="EMBL/GenBank/DDBJ databases">
        <title>Novel large sulfur bacteria in the metagenomes of groundwater-fed chemosynthetic microbial mats in the Lake Huron basin.</title>
        <authorList>
            <person name="Sharrar A.M."/>
            <person name="Flood B.E."/>
            <person name="Bailey J.V."/>
            <person name="Jones D.S."/>
            <person name="Biddanda B."/>
            <person name="Ruberg S.A."/>
            <person name="Marcus D.N."/>
            <person name="Dick G.J."/>
        </authorList>
    </citation>
    <scope>NUCLEOTIDE SEQUENCE [LARGE SCALE GENOMIC DNA]</scope>
    <source>
        <strain evidence="11">A7</strain>
    </source>
</reference>
<dbReference type="Gene3D" id="3.50.50.60">
    <property type="entry name" value="FAD/NAD(P)-binding domain"/>
    <property type="match status" value="1"/>
</dbReference>
<proteinExistence type="predicted"/>
<keyword evidence="6" id="KW-0819">tRNA processing</keyword>
<dbReference type="GO" id="GO:0005737">
    <property type="term" value="C:cytoplasm"/>
    <property type="evidence" value="ECO:0007669"/>
    <property type="project" value="TreeGrafter"/>
</dbReference>
<evidence type="ECO:0000256" key="5">
    <source>
        <dbReference type="ARBA" id="ARBA00022691"/>
    </source>
</evidence>
<evidence type="ECO:0000256" key="6">
    <source>
        <dbReference type="ARBA" id="ARBA00022694"/>
    </source>
</evidence>
<comment type="caution">
    <text evidence="11">The sequence shown here is derived from an EMBL/GenBank/DDBJ whole genome shotgun (WGS) entry which is preliminary data.</text>
</comment>
<organism evidence="11 12">
    <name type="scientific">Rhodoferax ferrireducens</name>
    <dbReference type="NCBI Taxonomy" id="192843"/>
    <lineage>
        <taxon>Bacteria</taxon>
        <taxon>Pseudomonadati</taxon>
        <taxon>Pseudomonadota</taxon>
        <taxon>Betaproteobacteria</taxon>
        <taxon>Burkholderiales</taxon>
        <taxon>Comamonadaceae</taxon>
        <taxon>Rhodoferax</taxon>
    </lineage>
</organism>
<keyword evidence="8" id="KW-0560">Oxidoreductase</keyword>
<dbReference type="Proteomes" id="UP000192505">
    <property type="component" value="Unassembled WGS sequence"/>
</dbReference>
<keyword evidence="7" id="KW-0274">FAD</keyword>
<evidence type="ECO:0000259" key="10">
    <source>
        <dbReference type="Pfam" id="PF01266"/>
    </source>
</evidence>
<keyword evidence="3" id="KW-0285">Flavoprotein</keyword>
<evidence type="ECO:0000256" key="8">
    <source>
        <dbReference type="ARBA" id="ARBA00023002"/>
    </source>
</evidence>
<feature type="domain" description="FAD dependent oxidoreductase" evidence="10">
    <location>
        <begin position="221"/>
        <end position="581"/>
    </location>
</feature>
<evidence type="ECO:0000256" key="7">
    <source>
        <dbReference type="ARBA" id="ARBA00022827"/>
    </source>
</evidence>
<dbReference type="Pfam" id="PF01266">
    <property type="entry name" value="DAO"/>
    <property type="match status" value="1"/>
</dbReference>
<dbReference type="Gene3D" id="3.40.50.150">
    <property type="entry name" value="Vaccinia Virus protein VP39"/>
    <property type="match status" value="1"/>
</dbReference>
<evidence type="ECO:0000256" key="9">
    <source>
        <dbReference type="ARBA" id="ARBA00023268"/>
    </source>
</evidence>
<dbReference type="InterPro" id="IPR029063">
    <property type="entry name" value="SAM-dependent_MTases_sf"/>
</dbReference>
<sequence>MRSLPWARGWCDLPRWQILDTSFNTGKKFLTIWHEWLQEPRRPQVLHVVALCPRAPELDELLSAGRQQPGLLRLAQTLGEQWFGLLPGFHRFLLAEGRVILTLCVGDALQSLRQLQFQADELILSPANPGLPGAFESQSHWAIKALVRLCRRGTTLHGPWPAGVGRPALCRALRSCGFVTSHASSNTAPENAESLQAWFYPAWTLKTSRQTGTLALPIQRCAVIGAGLAGASVAAVLARRGWQVQVLDAAAAPAAGASSLPVGLVVPHTSGDDCPLSRLSRAGVRLMLQQAQQNLLEGVHWSAPGVLERQVGGTPQLPAHWPPEGKDWSEAGTPALLDAHQAAAGPALWHTHAAWVKPAELVRAWLRQPGVTFQGNAEVSHLQRQDEVWHLFESSGRLLCKAERVVFANACAARPLLDALAIHDEALAFQLKQLPATHGMRGLLSWALHADATAAATAFPACPVNGLGGMVPHIPTEQGPAWFMGSTYQPTHHFERSDSANHVLNFEHLQQLLPDLADRLAATFASPALKTWKGTRCVTVDRLPLVGPLDEGKNPSLWMCAGLGSRGLSFSVLCAELLAARMGAEPLPVEANLAKALNALRG</sequence>
<accession>A0A1W9KQG9</accession>